<name>A0A1H3BQW9_9RHOB</name>
<protein>
    <submittedName>
        <fullName evidence="2">Uncharacterized protein</fullName>
    </submittedName>
</protein>
<feature type="region of interest" description="Disordered" evidence="1">
    <location>
        <begin position="130"/>
        <end position="169"/>
    </location>
</feature>
<organism evidence="2 3">
    <name type="scientific">Paracoccus sanguinis</name>
    <dbReference type="NCBI Taxonomy" id="1545044"/>
    <lineage>
        <taxon>Bacteria</taxon>
        <taxon>Pseudomonadati</taxon>
        <taxon>Pseudomonadota</taxon>
        <taxon>Alphaproteobacteria</taxon>
        <taxon>Rhodobacterales</taxon>
        <taxon>Paracoccaceae</taxon>
        <taxon>Paracoccus</taxon>
    </lineage>
</organism>
<dbReference type="EMBL" id="FNNA01000006">
    <property type="protein sequence ID" value="SDX44390.1"/>
    <property type="molecule type" value="Genomic_DNA"/>
</dbReference>
<accession>A0A1H3BQW9</accession>
<feature type="compositionally biased region" description="Polar residues" evidence="1">
    <location>
        <begin position="159"/>
        <end position="169"/>
    </location>
</feature>
<proteinExistence type="predicted"/>
<evidence type="ECO:0000256" key="1">
    <source>
        <dbReference type="SAM" id="MobiDB-lite"/>
    </source>
</evidence>
<gene>
    <name evidence="2" type="ORF">SAMN05444276_106126</name>
</gene>
<dbReference type="Proteomes" id="UP000182944">
    <property type="component" value="Unassembled WGS sequence"/>
</dbReference>
<feature type="non-terminal residue" evidence="2">
    <location>
        <position position="169"/>
    </location>
</feature>
<dbReference type="AlphaFoldDB" id="A0A1H3BQW9"/>
<reference evidence="3" key="1">
    <citation type="submission" date="2016-10" db="EMBL/GenBank/DDBJ databases">
        <authorList>
            <person name="Varghese N."/>
            <person name="Submissions S."/>
        </authorList>
    </citation>
    <scope>NUCLEOTIDE SEQUENCE [LARGE SCALE GENOMIC DNA]</scope>
    <source>
        <strain evidence="3">DSM 29303</strain>
    </source>
</reference>
<feature type="compositionally biased region" description="Polar residues" evidence="1">
    <location>
        <begin position="130"/>
        <end position="139"/>
    </location>
</feature>
<keyword evidence="3" id="KW-1185">Reference proteome</keyword>
<sequence length="169" mass="18504">MTLGQIIANASRVGKSQGLSPATVNRNLGFRGQILKHARLQEIEVSDRLDLTNLREVDARDARDAVLPFSQEDLRRLFRSPVWTGSRSPSRRLEPGTEIIRDGLYWLPLLAAYTGARWFGLSGISVSSEASMRAGSSKNGRVGALSRFDSGRTSKSRRISVSASTSLSN</sequence>
<evidence type="ECO:0000313" key="3">
    <source>
        <dbReference type="Proteomes" id="UP000182944"/>
    </source>
</evidence>
<dbReference type="STRING" id="1545044.SAMN05444276_106126"/>
<evidence type="ECO:0000313" key="2">
    <source>
        <dbReference type="EMBL" id="SDX44390.1"/>
    </source>
</evidence>